<name>A0A225W8F6_9STRA</name>
<reference evidence="3" key="1">
    <citation type="submission" date="2017-03" db="EMBL/GenBank/DDBJ databases">
        <title>Phytopthora megakarya and P. palmivora, two closely related causual agents of cacao black pod achieved similar genome size and gene model numbers by different mechanisms.</title>
        <authorList>
            <person name="Ali S."/>
            <person name="Shao J."/>
            <person name="Larry D.J."/>
            <person name="Kronmiller B."/>
            <person name="Shen D."/>
            <person name="Strem M.D."/>
            <person name="Melnick R.L."/>
            <person name="Guiltinan M.J."/>
            <person name="Tyler B.M."/>
            <person name="Meinhardt L.W."/>
            <person name="Bailey B.A."/>
        </authorList>
    </citation>
    <scope>NUCLEOTIDE SEQUENCE [LARGE SCALE GENOMIC DNA]</scope>
    <source>
        <strain evidence="3">zdho120</strain>
    </source>
</reference>
<evidence type="ECO:0008006" key="4">
    <source>
        <dbReference type="Google" id="ProtNLM"/>
    </source>
</evidence>
<dbReference type="PANTHER" id="PTHR45023:SF4">
    <property type="entry name" value="GLYCINE-RICH PROTEIN-RELATED"/>
    <property type="match status" value="1"/>
</dbReference>
<dbReference type="AlphaFoldDB" id="A0A225W8F6"/>
<organism evidence="2 3">
    <name type="scientific">Phytophthora megakarya</name>
    <dbReference type="NCBI Taxonomy" id="4795"/>
    <lineage>
        <taxon>Eukaryota</taxon>
        <taxon>Sar</taxon>
        <taxon>Stramenopiles</taxon>
        <taxon>Oomycota</taxon>
        <taxon>Peronosporomycetes</taxon>
        <taxon>Peronosporales</taxon>
        <taxon>Peronosporaceae</taxon>
        <taxon>Phytophthora</taxon>
    </lineage>
</organism>
<evidence type="ECO:0000256" key="1">
    <source>
        <dbReference type="SAM" id="MobiDB-lite"/>
    </source>
</evidence>
<feature type="compositionally biased region" description="Low complexity" evidence="1">
    <location>
        <begin position="221"/>
        <end position="236"/>
    </location>
</feature>
<feature type="region of interest" description="Disordered" evidence="1">
    <location>
        <begin position="172"/>
        <end position="237"/>
    </location>
</feature>
<feature type="compositionally biased region" description="Polar residues" evidence="1">
    <location>
        <begin position="180"/>
        <end position="202"/>
    </location>
</feature>
<evidence type="ECO:0000313" key="3">
    <source>
        <dbReference type="Proteomes" id="UP000198211"/>
    </source>
</evidence>
<evidence type="ECO:0000313" key="2">
    <source>
        <dbReference type="EMBL" id="OWZ13120.1"/>
    </source>
</evidence>
<gene>
    <name evidence="2" type="ORF">PHMEG_00013614</name>
</gene>
<dbReference type="EMBL" id="NBNE01001665">
    <property type="protein sequence ID" value="OWZ13120.1"/>
    <property type="molecule type" value="Genomic_DNA"/>
</dbReference>
<proteinExistence type="predicted"/>
<keyword evidence="3" id="KW-1185">Reference proteome</keyword>
<dbReference type="Proteomes" id="UP000198211">
    <property type="component" value="Unassembled WGS sequence"/>
</dbReference>
<protein>
    <recommendedName>
        <fullName evidence="4">No apical meristem-associated C-terminal domain-containing protein</fullName>
    </recommendedName>
</protein>
<sequence length="292" mass="33478">MMGKGRKSHGPISSDEATQGLVSKDFDATELECLSRAWIKVVNESIQHGVELSKELIEDCTQETCKSFWELVQKEYSSLAPKDHAKTFDELYGQWNEVLPHLTEFLMVFSRLWKGCNLSGQDAEVRCEKAFTAVQKEFQAKHGHDFEYEVTARLLIHHGEWWTVLKPLLMPSNEDKPESESSTPGDDQESSNEPSTPENVSTPEELGTDEEEDTPKRSRLDSTTQVSISSSQSVDSQFEALDTKKLEVVERQLEWNIMTRSEDDLSAEGIEYLRLQRDQILRKMRMQTQEQQ</sequence>
<comment type="caution">
    <text evidence="2">The sequence shown here is derived from an EMBL/GenBank/DDBJ whole genome shotgun (WGS) entry which is preliminary data.</text>
</comment>
<dbReference type="OrthoDB" id="125168at2759"/>
<dbReference type="PANTHER" id="PTHR45023">
    <property type="match status" value="1"/>
</dbReference>
<accession>A0A225W8F6</accession>